<dbReference type="InterPro" id="IPR013324">
    <property type="entry name" value="RNA_pol_sigma_r3/r4-like"/>
</dbReference>
<feature type="domain" description="RNA polymerase sigma-70 region 2" evidence="5">
    <location>
        <begin position="14"/>
        <end position="79"/>
    </location>
</feature>
<keyword evidence="2" id="KW-0805">Transcription regulation</keyword>
<dbReference type="AlphaFoldDB" id="A0A1X7HS01"/>
<evidence type="ECO:0000256" key="3">
    <source>
        <dbReference type="ARBA" id="ARBA00023082"/>
    </source>
</evidence>
<reference evidence="7 8" key="1">
    <citation type="submission" date="2017-04" db="EMBL/GenBank/DDBJ databases">
        <authorList>
            <person name="Afonso C.L."/>
            <person name="Miller P.J."/>
            <person name="Scott M.A."/>
            <person name="Spackman E."/>
            <person name="Goraichik I."/>
            <person name="Dimitrov K.M."/>
            <person name="Suarez D.L."/>
            <person name="Swayne D.E."/>
        </authorList>
    </citation>
    <scope>NUCLEOTIDE SEQUENCE [LARGE SCALE GENOMIC DNA]</scope>
    <source>
        <strain evidence="7 8">N3/975</strain>
    </source>
</reference>
<dbReference type="SUPFAM" id="SSF88946">
    <property type="entry name" value="Sigma2 domain of RNA polymerase sigma factors"/>
    <property type="match status" value="1"/>
</dbReference>
<dbReference type="STRING" id="1313296.SAMN05661091_5610"/>
<dbReference type="InterPro" id="IPR007627">
    <property type="entry name" value="RNA_pol_sigma70_r2"/>
</dbReference>
<dbReference type="PANTHER" id="PTHR43133">
    <property type="entry name" value="RNA POLYMERASE ECF-TYPE SIGMA FACTO"/>
    <property type="match status" value="1"/>
</dbReference>
<gene>
    <name evidence="7" type="ORF">SAMN05661091_5610</name>
</gene>
<evidence type="ECO:0000256" key="2">
    <source>
        <dbReference type="ARBA" id="ARBA00023015"/>
    </source>
</evidence>
<evidence type="ECO:0000259" key="5">
    <source>
        <dbReference type="Pfam" id="PF04542"/>
    </source>
</evidence>
<comment type="similarity">
    <text evidence="1">Belongs to the sigma-70 factor family. ECF subfamily.</text>
</comment>
<dbReference type="EMBL" id="LT840184">
    <property type="protein sequence ID" value="SMF91891.1"/>
    <property type="molecule type" value="Genomic_DNA"/>
</dbReference>
<dbReference type="Proteomes" id="UP000192940">
    <property type="component" value="Chromosome I"/>
</dbReference>
<feature type="domain" description="RNA polymerase sigma factor 70 region 4 type 2" evidence="6">
    <location>
        <begin position="105"/>
        <end position="155"/>
    </location>
</feature>
<name>A0A1X7HS01_9BACL</name>
<dbReference type="InterPro" id="IPR014284">
    <property type="entry name" value="RNA_pol_sigma-70_dom"/>
</dbReference>
<keyword evidence="3" id="KW-0731">Sigma factor</keyword>
<evidence type="ECO:0000256" key="4">
    <source>
        <dbReference type="ARBA" id="ARBA00023163"/>
    </source>
</evidence>
<dbReference type="Pfam" id="PF04542">
    <property type="entry name" value="Sigma70_r2"/>
    <property type="match status" value="1"/>
</dbReference>
<organism evidence="7 8">
    <name type="scientific">Paenibacillus uliginis N3/975</name>
    <dbReference type="NCBI Taxonomy" id="1313296"/>
    <lineage>
        <taxon>Bacteria</taxon>
        <taxon>Bacillati</taxon>
        <taxon>Bacillota</taxon>
        <taxon>Bacilli</taxon>
        <taxon>Bacillales</taxon>
        <taxon>Paenibacillaceae</taxon>
        <taxon>Paenibacillus</taxon>
    </lineage>
</organism>
<dbReference type="NCBIfam" id="TIGR02937">
    <property type="entry name" value="sigma70-ECF"/>
    <property type="match status" value="1"/>
</dbReference>
<dbReference type="PANTHER" id="PTHR43133:SF60">
    <property type="entry name" value="RNA POLYMERASE SIGMA FACTOR SIGV"/>
    <property type="match status" value="1"/>
</dbReference>
<dbReference type="Gene3D" id="1.10.10.10">
    <property type="entry name" value="Winged helix-like DNA-binding domain superfamily/Winged helix DNA-binding domain"/>
    <property type="match status" value="1"/>
</dbReference>
<dbReference type="GO" id="GO:0003677">
    <property type="term" value="F:DNA binding"/>
    <property type="evidence" value="ECO:0007669"/>
    <property type="project" value="InterPro"/>
</dbReference>
<dbReference type="InterPro" id="IPR013325">
    <property type="entry name" value="RNA_pol_sigma_r2"/>
</dbReference>
<dbReference type="RefSeq" id="WP_208916198.1">
    <property type="nucleotide sequence ID" value="NZ_LT840184.1"/>
</dbReference>
<evidence type="ECO:0000313" key="7">
    <source>
        <dbReference type="EMBL" id="SMF91891.1"/>
    </source>
</evidence>
<dbReference type="CDD" id="cd06171">
    <property type="entry name" value="Sigma70_r4"/>
    <property type="match status" value="1"/>
</dbReference>
<dbReference type="SUPFAM" id="SSF88659">
    <property type="entry name" value="Sigma3 and sigma4 domains of RNA polymerase sigma factors"/>
    <property type="match status" value="1"/>
</dbReference>
<dbReference type="Pfam" id="PF08281">
    <property type="entry name" value="Sigma70_r4_2"/>
    <property type="match status" value="1"/>
</dbReference>
<dbReference type="GO" id="GO:0016987">
    <property type="term" value="F:sigma factor activity"/>
    <property type="evidence" value="ECO:0007669"/>
    <property type="project" value="UniProtKB-KW"/>
</dbReference>
<accession>A0A1X7HS01</accession>
<evidence type="ECO:0000259" key="6">
    <source>
        <dbReference type="Pfam" id="PF08281"/>
    </source>
</evidence>
<evidence type="ECO:0000313" key="8">
    <source>
        <dbReference type="Proteomes" id="UP000192940"/>
    </source>
</evidence>
<protein>
    <submittedName>
        <fullName evidence="7">RNA polymerase, sigma subunit, SigV</fullName>
    </submittedName>
</protein>
<dbReference type="InterPro" id="IPR039425">
    <property type="entry name" value="RNA_pol_sigma-70-like"/>
</dbReference>
<dbReference type="Gene3D" id="1.10.1740.10">
    <property type="match status" value="1"/>
</dbReference>
<dbReference type="InterPro" id="IPR036388">
    <property type="entry name" value="WH-like_DNA-bd_sf"/>
</dbReference>
<keyword evidence="4" id="KW-0804">Transcription</keyword>
<dbReference type="InterPro" id="IPR013249">
    <property type="entry name" value="RNA_pol_sigma70_r4_t2"/>
</dbReference>
<evidence type="ECO:0000256" key="1">
    <source>
        <dbReference type="ARBA" id="ARBA00010641"/>
    </source>
</evidence>
<keyword evidence="8" id="KW-1185">Reference proteome</keyword>
<dbReference type="GO" id="GO:0006352">
    <property type="term" value="P:DNA-templated transcription initiation"/>
    <property type="evidence" value="ECO:0007669"/>
    <property type="project" value="InterPro"/>
</dbReference>
<sequence>MRGRKLEKLLMDCVTENQESIYRLAYSYVKNKEDALDIVQDAIHKAFLSIDKLQNKGSIKSWFYRIVVTTSLDFLRKYKNMHVMEDEILESFIPGQNDTYPNLDLAESVNDLPEKYRTVIILRFFEDMKIEDIAEVIQENASTVKTRLYQALKRLRISLEEEQLKEVHPVE</sequence>
<proteinExistence type="inferred from homology"/>